<reference evidence="1 2" key="2">
    <citation type="journal article" date="2011" name="Mol. Biol. Evol.">
        <title>Unity in variety--the pan-genome of the Chlamydiae.</title>
        <authorList>
            <person name="Collingro A."/>
            <person name="Tischler P."/>
            <person name="Weinmaier T."/>
            <person name="Penz T."/>
            <person name="Heinz E."/>
            <person name="Brunham R.C."/>
            <person name="Read T.D."/>
            <person name="Bavoil P.M."/>
            <person name="Sachse K."/>
            <person name="Kahane S."/>
            <person name="Friedman M.G."/>
            <person name="Rattei T."/>
            <person name="Myers G.S."/>
            <person name="Horn M."/>
        </authorList>
    </citation>
    <scope>NUCLEOTIDE SEQUENCE [LARGE SCALE GENOMIC DNA]</scope>
    <source>
        <strain evidence="2">ATCC VR-1471 / Z</strain>
    </source>
</reference>
<dbReference type="EMBL" id="FR872582">
    <property type="protein sequence ID" value="CCB88748.1"/>
    <property type="molecule type" value="Genomic_DNA"/>
</dbReference>
<dbReference type="RefSeq" id="WP_013943215.1">
    <property type="nucleotide sequence ID" value="NC_015713.1"/>
</dbReference>
<evidence type="ECO:0000313" key="2">
    <source>
        <dbReference type="Proteomes" id="UP000000496"/>
    </source>
</evidence>
<dbReference type="HOGENOM" id="CLU_2013723_0_0_0"/>
<keyword evidence="2" id="KW-1185">Reference proteome</keyword>
<name>F8L7L5_SIMNZ</name>
<proteinExistence type="predicted"/>
<organism evidence="1 2">
    <name type="scientific">Simkania negevensis (strain ATCC VR-1471 / DSM 27360 / Z)</name>
    <dbReference type="NCBI Taxonomy" id="331113"/>
    <lineage>
        <taxon>Bacteria</taxon>
        <taxon>Pseudomonadati</taxon>
        <taxon>Chlamydiota</taxon>
        <taxon>Chlamydiia</taxon>
        <taxon>Parachlamydiales</taxon>
        <taxon>Simkaniaceae</taxon>
        <taxon>Simkania</taxon>
    </lineage>
</organism>
<dbReference type="AlphaFoldDB" id="F8L7L5"/>
<evidence type="ECO:0000313" key="1">
    <source>
        <dbReference type="EMBL" id="CCB88748.1"/>
    </source>
</evidence>
<gene>
    <name evidence="1" type="ordered locus">SNE_A08710</name>
</gene>
<dbReference type="Proteomes" id="UP000000496">
    <property type="component" value="Chromosome gsn.131"/>
</dbReference>
<dbReference type="STRING" id="331113.SNE_A08710"/>
<accession>F8L7L5</accession>
<reference key="1">
    <citation type="journal article" date="2011" name="Mol. Biol. Evol.">
        <title>Unity in variety -- the pan-genome of the Chlamydiae.</title>
        <authorList>
            <person name="Collingro A."/>
            <person name="Tischler P."/>
            <person name="Weinmaier T."/>
            <person name="Penz T."/>
            <person name="Heinz E."/>
            <person name="Brunham R.C."/>
            <person name="Read T.D."/>
            <person name="Bavoil P.M."/>
            <person name="Sachse K."/>
            <person name="Kahane S."/>
            <person name="Friedman M.G."/>
            <person name="Rattei T."/>
            <person name="Myers G.S.A."/>
            <person name="Horn M."/>
        </authorList>
    </citation>
    <scope>NUCLEOTIDE SEQUENCE</scope>
    <source>
        <strain>Z</strain>
    </source>
</reference>
<protein>
    <submittedName>
        <fullName evidence="1">Uncharacterized protein</fullName>
    </submittedName>
</protein>
<sequence length="123" mass="14094">MSLSVEYSYSELNSMGLSLPYFLIARSNQSHAYLEGCIKITIVFPEEGMLKSRDPKKILQIWIDWNKASQQMQTIGSSPSHVDFLERGKVKQLFEAAQAAAKQYQEEISNVGISIERQWETIY</sequence>
<dbReference type="KEGG" id="sng:SNE_A08710"/>